<dbReference type="PANTHER" id="PTHR42648:SF27">
    <property type="entry name" value="RNA-DIRECTED DNA POLYMERASE"/>
    <property type="match status" value="1"/>
</dbReference>
<dbReference type="GO" id="GO:0003676">
    <property type="term" value="F:nucleic acid binding"/>
    <property type="evidence" value="ECO:0007669"/>
    <property type="project" value="InterPro"/>
</dbReference>
<dbReference type="Pfam" id="PF07727">
    <property type="entry name" value="RVT_2"/>
    <property type="match status" value="1"/>
</dbReference>
<feature type="domain" description="Integrase catalytic" evidence="4">
    <location>
        <begin position="283"/>
        <end position="357"/>
    </location>
</feature>
<keyword evidence="2" id="KW-0378">Hydrolase</keyword>
<reference evidence="5" key="1">
    <citation type="journal article" date="2019" name="Sci. Rep.">
        <title>Draft genome of Tanacetum cinerariifolium, the natural source of mosquito coil.</title>
        <authorList>
            <person name="Yamashiro T."/>
            <person name="Shiraishi A."/>
            <person name="Satake H."/>
            <person name="Nakayama K."/>
        </authorList>
    </citation>
    <scope>NUCLEOTIDE SEQUENCE</scope>
</reference>
<dbReference type="Gene3D" id="3.30.420.10">
    <property type="entry name" value="Ribonuclease H-like superfamily/Ribonuclease H"/>
    <property type="match status" value="1"/>
</dbReference>
<dbReference type="SUPFAM" id="SSF53098">
    <property type="entry name" value="Ribonuclease H-like"/>
    <property type="match status" value="1"/>
</dbReference>
<comment type="caution">
    <text evidence="5">The sequence shown here is derived from an EMBL/GenBank/DDBJ whole genome shotgun (WGS) entry which is preliminary data.</text>
</comment>
<dbReference type="PANTHER" id="PTHR42648">
    <property type="entry name" value="TRANSPOSASE, PUTATIVE-RELATED"/>
    <property type="match status" value="1"/>
</dbReference>
<dbReference type="InterPro" id="IPR039537">
    <property type="entry name" value="Retrotran_Ty1/copia-like"/>
</dbReference>
<organism evidence="5">
    <name type="scientific">Tanacetum cinerariifolium</name>
    <name type="common">Dalmatian daisy</name>
    <name type="synonym">Chrysanthemum cinerariifolium</name>
    <dbReference type="NCBI Taxonomy" id="118510"/>
    <lineage>
        <taxon>Eukaryota</taxon>
        <taxon>Viridiplantae</taxon>
        <taxon>Streptophyta</taxon>
        <taxon>Embryophyta</taxon>
        <taxon>Tracheophyta</taxon>
        <taxon>Spermatophyta</taxon>
        <taxon>Magnoliopsida</taxon>
        <taxon>eudicotyledons</taxon>
        <taxon>Gunneridae</taxon>
        <taxon>Pentapetalae</taxon>
        <taxon>asterids</taxon>
        <taxon>campanulids</taxon>
        <taxon>Asterales</taxon>
        <taxon>Asteraceae</taxon>
        <taxon>Asteroideae</taxon>
        <taxon>Anthemideae</taxon>
        <taxon>Anthemidinae</taxon>
        <taxon>Tanacetum</taxon>
    </lineage>
</organism>
<gene>
    <name evidence="5" type="ORF">Tci_023596</name>
</gene>
<dbReference type="Pfam" id="PF25597">
    <property type="entry name" value="SH3_retrovirus"/>
    <property type="match status" value="1"/>
</dbReference>
<proteinExistence type="predicted"/>
<accession>A0A6L2KQB5</accession>
<dbReference type="InterPro" id="IPR036397">
    <property type="entry name" value="RNaseH_sf"/>
</dbReference>
<evidence type="ECO:0000256" key="2">
    <source>
        <dbReference type="ARBA" id="ARBA00022801"/>
    </source>
</evidence>
<name>A0A6L2KQB5_TANCI</name>
<sequence>MEWYRNLWIVLSTKDKLPFLEQLIPTLPIPPAGQANPPDVVTKHQAWVKAHKEINGLMLMTMDPDIQKNLEHLGAYNMLKELKTLKDLKNQKKKSHKAAKGNQGKGKAKMGNALVLAPSYAPKPKNPPTPKKDNPAKDAIYHQCGKVGHWRRNYPIYLAELIKKKLSQGASTSGIFTMELYSFPSTSWVYDTSSGTHICITTQGLRGSRKLKLGALNLYHCRLGHINKKRIEKLQQDGLLDSTDIKSFEKCVTCMFGKMARKPYSHQVERAKDLLGLIHTDGHGIVAHRTPPYTPQHNGVLERRNRTLLDMVRSMMSQTTLLKSFWDYSIESNTCILNMVLTKKVDKTPYNIWHGQALKLSYLKVWGYEALVKCDTLTKPNKLEPRAFKCIFVGYSEETMGYSFYYPPKNKVFVTHNAEFFENDVVDHEASGSLKDLEIIQEEDTHPSLDTSLNHKEDDQEIDEPQSDINLIRRSIRTQCALDRLCLYIDAEEHELRDLSEPANYKATLLVDLPLNGKSIGQKWLFKKKTDMDGAVHTSKARLVAKDFTQTPRIDYEETFSPIVDIRAIRILIAIAAFYDYEIWQIDVKTTFLNGYLNEEVYLEQPEEVIRNESSGFLATLMMDI</sequence>
<evidence type="ECO:0000259" key="4">
    <source>
        <dbReference type="PROSITE" id="PS50994"/>
    </source>
</evidence>
<dbReference type="InterPro" id="IPR001584">
    <property type="entry name" value="Integrase_cat-core"/>
</dbReference>
<dbReference type="PROSITE" id="PS50994">
    <property type="entry name" value="INTEGRASE"/>
    <property type="match status" value="1"/>
</dbReference>
<dbReference type="GO" id="GO:0046872">
    <property type="term" value="F:metal ion binding"/>
    <property type="evidence" value="ECO:0007669"/>
    <property type="project" value="UniProtKB-KW"/>
</dbReference>
<evidence type="ECO:0000256" key="1">
    <source>
        <dbReference type="ARBA" id="ARBA00022723"/>
    </source>
</evidence>
<dbReference type="GO" id="GO:0015074">
    <property type="term" value="P:DNA integration"/>
    <property type="evidence" value="ECO:0007669"/>
    <property type="project" value="InterPro"/>
</dbReference>
<evidence type="ECO:0000313" key="5">
    <source>
        <dbReference type="EMBL" id="GEU51618.1"/>
    </source>
</evidence>
<dbReference type="Pfam" id="PF13976">
    <property type="entry name" value="gag_pre-integrs"/>
    <property type="match status" value="1"/>
</dbReference>
<dbReference type="GO" id="GO:0016787">
    <property type="term" value="F:hydrolase activity"/>
    <property type="evidence" value="ECO:0007669"/>
    <property type="project" value="UniProtKB-KW"/>
</dbReference>
<dbReference type="InterPro" id="IPR013103">
    <property type="entry name" value="RVT_2"/>
</dbReference>
<dbReference type="EMBL" id="BKCJ010002893">
    <property type="protein sequence ID" value="GEU51618.1"/>
    <property type="molecule type" value="Genomic_DNA"/>
</dbReference>
<keyword evidence="1" id="KW-0479">Metal-binding</keyword>
<evidence type="ECO:0000256" key="3">
    <source>
        <dbReference type="SAM" id="MobiDB-lite"/>
    </source>
</evidence>
<dbReference type="InterPro" id="IPR057670">
    <property type="entry name" value="SH3_retrovirus"/>
</dbReference>
<dbReference type="AlphaFoldDB" id="A0A6L2KQB5"/>
<dbReference type="InterPro" id="IPR012337">
    <property type="entry name" value="RNaseH-like_sf"/>
</dbReference>
<feature type="region of interest" description="Disordered" evidence="3">
    <location>
        <begin position="88"/>
        <end position="108"/>
    </location>
</feature>
<feature type="region of interest" description="Disordered" evidence="3">
    <location>
        <begin position="118"/>
        <end position="137"/>
    </location>
</feature>
<protein>
    <recommendedName>
        <fullName evidence="4">Integrase catalytic domain-containing protein</fullName>
    </recommendedName>
</protein>
<dbReference type="InterPro" id="IPR025724">
    <property type="entry name" value="GAG-pre-integrase_dom"/>
</dbReference>